<evidence type="ECO:0000313" key="2">
    <source>
        <dbReference type="Proteomes" id="UP000268093"/>
    </source>
</evidence>
<keyword evidence="2" id="KW-1185">Reference proteome</keyword>
<gene>
    <name evidence="1" type="ORF">BC936DRAFT_145535</name>
</gene>
<dbReference type="EMBL" id="RBNI01004330">
    <property type="protein sequence ID" value="RUP47613.1"/>
    <property type="molecule type" value="Genomic_DNA"/>
</dbReference>
<name>A0A433D9T9_9FUNG</name>
<comment type="caution">
    <text evidence="1">The sequence shown here is derived from an EMBL/GenBank/DDBJ whole genome shotgun (WGS) entry which is preliminary data.</text>
</comment>
<organism evidence="1 2">
    <name type="scientific">Jimgerdemannia flammicorona</name>
    <dbReference type="NCBI Taxonomy" id="994334"/>
    <lineage>
        <taxon>Eukaryota</taxon>
        <taxon>Fungi</taxon>
        <taxon>Fungi incertae sedis</taxon>
        <taxon>Mucoromycota</taxon>
        <taxon>Mucoromycotina</taxon>
        <taxon>Endogonomycetes</taxon>
        <taxon>Endogonales</taxon>
        <taxon>Endogonaceae</taxon>
        <taxon>Jimgerdemannia</taxon>
    </lineage>
</organism>
<dbReference type="Gene3D" id="3.80.10.10">
    <property type="entry name" value="Ribonuclease Inhibitor"/>
    <property type="match status" value="1"/>
</dbReference>
<accession>A0A433D9T9</accession>
<protein>
    <submittedName>
        <fullName evidence="1">Uncharacterized protein</fullName>
    </submittedName>
</protein>
<dbReference type="SUPFAM" id="SSF52047">
    <property type="entry name" value="RNI-like"/>
    <property type="match status" value="1"/>
</dbReference>
<dbReference type="InterPro" id="IPR032675">
    <property type="entry name" value="LRR_dom_sf"/>
</dbReference>
<dbReference type="OrthoDB" id="120976at2759"/>
<dbReference type="Proteomes" id="UP000268093">
    <property type="component" value="Unassembled WGS sequence"/>
</dbReference>
<proteinExistence type="predicted"/>
<evidence type="ECO:0000313" key="1">
    <source>
        <dbReference type="EMBL" id="RUP47613.1"/>
    </source>
</evidence>
<sequence>MKKFILSWLLWLNQVLRRLLGNSIVDFTAIILEAYILSATGKPPGTLLSCVICLASDHAAKDCKETSIKIPDDCQNQHPLGDEGIRRMVDALLLRGTPITRLHFGTGHLLGDDAAHDIARLLRSGVARRLSDLAVGRNWFTDAGMQEIIDALSHCSRLEMLTLRPGPSSSHVALALSLSRLHPALVGPVGIWSHYQDYFHSDDTLLAFERAMDHLCVLTLFDATGYPYAGPHTSVRYVYKSNPELYARIFKKVADNYRFRRVPARAVFALLSAARAFLLGSIVGGAASRVPREIWLYIVEEFVVKRATAGKVTGEQVLFPEQVRRVCAYASDRGTLARGLSLRAFLSLVFEDDVRARRHWAC</sequence>
<reference evidence="1 2" key="1">
    <citation type="journal article" date="2018" name="New Phytol.">
        <title>Phylogenomics of Endogonaceae and evolution of mycorrhizas within Mucoromycota.</title>
        <authorList>
            <person name="Chang Y."/>
            <person name="Desiro A."/>
            <person name="Na H."/>
            <person name="Sandor L."/>
            <person name="Lipzen A."/>
            <person name="Clum A."/>
            <person name="Barry K."/>
            <person name="Grigoriev I.V."/>
            <person name="Martin F.M."/>
            <person name="Stajich J.E."/>
            <person name="Smith M.E."/>
            <person name="Bonito G."/>
            <person name="Spatafora J.W."/>
        </authorList>
    </citation>
    <scope>NUCLEOTIDE SEQUENCE [LARGE SCALE GENOMIC DNA]</scope>
    <source>
        <strain evidence="1 2">GMNB39</strain>
    </source>
</reference>